<evidence type="ECO:0000313" key="1">
    <source>
        <dbReference type="EMBL" id="CAI5791999.1"/>
    </source>
</evidence>
<name>A0AA35LAE0_9SAUR</name>
<organism evidence="1 2">
    <name type="scientific">Podarcis lilfordi</name>
    <name type="common">Lilford's wall lizard</name>
    <dbReference type="NCBI Taxonomy" id="74358"/>
    <lineage>
        <taxon>Eukaryota</taxon>
        <taxon>Metazoa</taxon>
        <taxon>Chordata</taxon>
        <taxon>Craniata</taxon>
        <taxon>Vertebrata</taxon>
        <taxon>Euteleostomi</taxon>
        <taxon>Lepidosauria</taxon>
        <taxon>Squamata</taxon>
        <taxon>Bifurcata</taxon>
        <taxon>Unidentata</taxon>
        <taxon>Episquamata</taxon>
        <taxon>Laterata</taxon>
        <taxon>Lacertibaenia</taxon>
        <taxon>Lacertidae</taxon>
        <taxon>Podarcis</taxon>
    </lineage>
</organism>
<protein>
    <submittedName>
        <fullName evidence="1">Uncharacterized protein</fullName>
    </submittedName>
</protein>
<dbReference type="EMBL" id="OX395139">
    <property type="protein sequence ID" value="CAI5791999.1"/>
    <property type="molecule type" value="Genomic_DNA"/>
</dbReference>
<dbReference type="Proteomes" id="UP001178461">
    <property type="component" value="Chromosome 14"/>
</dbReference>
<evidence type="ECO:0000313" key="2">
    <source>
        <dbReference type="Proteomes" id="UP001178461"/>
    </source>
</evidence>
<proteinExistence type="predicted"/>
<accession>A0AA35LAE0</accession>
<reference evidence="1" key="1">
    <citation type="submission" date="2022-12" db="EMBL/GenBank/DDBJ databases">
        <authorList>
            <person name="Alioto T."/>
            <person name="Alioto T."/>
            <person name="Gomez Garrido J."/>
        </authorList>
    </citation>
    <scope>NUCLEOTIDE SEQUENCE</scope>
</reference>
<gene>
    <name evidence="1" type="ORF">PODLI_1B017514</name>
</gene>
<sequence length="72" mass="7831">MAAEVNRKSLPLVPGFRPRPSSLCTGRRGALGDKEAPVHAAAVKLEPTKFSLVGIELCEMWIQPQLVACFKI</sequence>
<keyword evidence="2" id="KW-1185">Reference proteome</keyword>
<dbReference type="AlphaFoldDB" id="A0AA35LAE0"/>